<dbReference type="EMBL" id="BSPP01000011">
    <property type="protein sequence ID" value="GLS88279.1"/>
    <property type="molecule type" value="Genomic_DNA"/>
</dbReference>
<dbReference type="SUPFAM" id="SSF52096">
    <property type="entry name" value="ClpP/crotonase"/>
    <property type="match status" value="1"/>
</dbReference>
<dbReference type="InterPro" id="IPR023562">
    <property type="entry name" value="ClpP/TepA"/>
</dbReference>
<dbReference type="GO" id="GO:0009368">
    <property type="term" value="C:endopeptidase Clp complex"/>
    <property type="evidence" value="ECO:0007669"/>
    <property type="project" value="TreeGrafter"/>
</dbReference>
<comment type="caution">
    <text evidence="4">The sequence shown here is derived from an EMBL/GenBank/DDBJ whole genome shotgun (WGS) entry which is preliminary data.</text>
</comment>
<reference evidence="4 5" key="1">
    <citation type="journal article" date="2014" name="Int. J. Syst. Evol. Microbiol.">
        <title>Complete genome sequence of Corynebacterium casei LMG S-19264T (=DSM 44701T), isolated from a smear-ripened cheese.</title>
        <authorList>
            <consortium name="US DOE Joint Genome Institute (JGI-PGF)"/>
            <person name="Walter F."/>
            <person name="Albersmeier A."/>
            <person name="Kalinowski J."/>
            <person name="Ruckert C."/>
        </authorList>
    </citation>
    <scope>NUCLEOTIDE SEQUENCE [LARGE SCALE GENOMIC DNA]</scope>
    <source>
        <strain evidence="4 5">NBRC 111766</strain>
    </source>
</reference>
<dbReference type="RefSeq" id="WP_284326449.1">
    <property type="nucleotide sequence ID" value="NZ_BSPP01000011.1"/>
</dbReference>
<name>A0AA37X2J8_9RHOB</name>
<dbReference type="PANTHER" id="PTHR10381:SF70">
    <property type="entry name" value="ATP-DEPENDENT CLP PROTEASE PROTEOLYTIC SUBUNIT"/>
    <property type="match status" value="1"/>
</dbReference>
<evidence type="ECO:0000256" key="2">
    <source>
        <dbReference type="ARBA" id="ARBA00022801"/>
    </source>
</evidence>
<dbReference type="GO" id="GO:0004252">
    <property type="term" value="F:serine-type endopeptidase activity"/>
    <property type="evidence" value="ECO:0007669"/>
    <property type="project" value="TreeGrafter"/>
</dbReference>
<dbReference type="PANTHER" id="PTHR10381">
    <property type="entry name" value="ATP-DEPENDENT CLP PROTEASE PROTEOLYTIC SUBUNIT"/>
    <property type="match status" value="1"/>
</dbReference>
<gene>
    <name evidence="4" type="ORF">GCM10010873_32530</name>
</gene>
<dbReference type="Proteomes" id="UP001157355">
    <property type="component" value="Unassembled WGS sequence"/>
</dbReference>
<keyword evidence="3" id="KW-0720">Serine protease</keyword>
<sequence length="206" mass="21371">MSGFLLSGCIGDEGATPDDLARHLDANPGATTITVNSPGGSAFDGAAMLAHLQAHGNATCRIVGIAASAASLVVMGAKRIIMHPTAHLMIHNPAAVVFGHAEALRDEADVLDKLAGTYAQAYARATGNPVARIAAWMDAETWLTADEALALHFCDEIDGEGTRGKAVAAFDYGRFRAAPPALVRLAKKNGWANGLPAKLEKGSDDE</sequence>
<organism evidence="4 5">
    <name type="scientific">Cypionkella aquatica</name>
    <dbReference type="NCBI Taxonomy" id="1756042"/>
    <lineage>
        <taxon>Bacteria</taxon>
        <taxon>Pseudomonadati</taxon>
        <taxon>Pseudomonadota</taxon>
        <taxon>Alphaproteobacteria</taxon>
        <taxon>Rhodobacterales</taxon>
        <taxon>Paracoccaceae</taxon>
        <taxon>Cypionkella</taxon>
    </lineage>
</organism>
<protein>
    <recommendedName>
        <fullName evidence="6">ATP-dependent Clp protease proteolytic subunit</fullName>
    </recommendedName>
</protein>
<dbReference type="NCBIfam" id="NF045542">
    <property type="entry name" value="Clp_rel_HeadMat"/>
    <property type="match status" value="1"/>
</dbReference>
<dbReference type="InterPro" id="IPR029045">
    <property type="entry name" value="ClpP/crotonase-like_dom_sf"/>
</dbReference>
<evidence type="ECO:0008006" key="6">
    <source>
        <dbReference type="Google" id="ProtNLM"/>
    </source>
</evidence>
<evidence type="ECO:0000256" key="1">
    <source>
        <dbReference type="ARBA" id="ARBA00022670"/>
    </source>
</evidence>
<dbReference type="GO" id="GO:0051117">
    <property type="term" value="F:ATPase binding"/>
    <property type="evidence" value="ECO:0007669"/>
    <property type="project" value="TreeGrafter"/>
</dbReference>
<keyword evidence="1" id="KW-0645">Protease</keyword>
<evidence type="ECO:0000313" key="4">
    <source>
        <dbReference type="EMBL" id="GLS88279.1"/>
    </source>
</evidence>
<dbReference type="AlphaFoldDB" id="A0AA37X2J8"/>
<evidence type="ECO:0000313" key="5">
    <source>
        <dbReference type="Proteomes" id="UP001157355"/>
    </source>
</evidence>
<keyword evidence="5" id="KW-1185">Reference proteome</keyword>
<evidence type="ECO:0000256" key="3">
    <source>
        <dbReference type="ARBA" id="ARBA00022825"/>
    </source>
</evidence>
<proteinExistence type="predicted"/>
<keyword evidence="2" id="KW-0378">Hydrolase</keyword>
<dbReference type="GO" id="GO:0004176">
    <property type="term" value="F:ATP-dependent peptidase activity"/>
    <property type="evidence" value="ECO:0007669"/>
    <property type="project" value="TreeGrafter"/>
</dbReference>
<accession>A0AA37X2J8</accession>
<dbReference type="CDD" id="cd07016">
    <property type="entry name" value="S14_ClpP_1"/>
    <property type="match status" value="1"/>
</dbReference>
<dbReference type="Gene3D" id="3.90.226.10">
    <property type="entry name" value="2-enoyl-CoA Hydratase, Chain A, domain 1"/>
    <property type="match status" value="1"/>
</dbReference>
<dbReference type="GO" id="GO:0006515">
    <property type="term" value="P:protein quality control for misfolded or incompletely synthesized proteins"/>
    <property type="evidence" value="ECO:0007669"/>
    <property type="project" value="TreeGrafter"/>
</dbReference>
<dbReference type="Pfam" id="PF00574">
    <property type="entry name" value="CLP_protease"/>
    <property type="match status" value="1"/>
</dbReference>